<keyword evidence="8" id="KW-0249">Electron transport</keyword>
<dbReference type="GO" id="GO:0005886">
    <property type="term" value="C:plasma membrane"/>
    <property type="evidence" value="ECO:0007669"/>
    <property type="project" value="UniProtKB-SubCell"/>
</dbReference>
<proteinExistence type="inferred from homology"/>
<dbReference type="GO" id="GO:0009055">
    <property type="term" value="F:electron transfer activity"/>
    <property type="evidence" value="ECO:0007669"/>
    <property type="project" value="InterPro"/>
</dbReference>
<evidence type="ECO:0000313" key="15">
    <source>
        <dbReference type="EMBL" id="APW38160.1"/>
    </source>
</evidence>
<dbReference type="Pfam" id="PF01292">
    <property type="entry name" value="Ni_hydr_CYTB"/>
    <property type="match status" value="1"/>
</dbReference>
<dbReference type="SUPFAM" id="SSF81342">
    <property type="entry name" value="Transmembrane di-heme cytochromes"/>
    <property type="match status" value="1"/>
</dbReference>
<dbReference type="Proteomes" id="UP000186609">
    <property type="component" value="Chromosome"/>
</dbReference>
<keyword evidence="10" id="KW-0408">Iron</keyword>
<evidence type="ECO:0000256" key="4">
    <source>
        <dbReference type="ARBA" id="ARBA00022475"/>
    </source>
</evidence>
<evidence type="ECO:0000256" key="10">
    <source>
        <dbReference type="ARBA" id="ARBA00023004"/>
    </source>
</evidence>
<evidence type="ECO:0000256" key="7">
    <source>
        <dbReference type="ARBA" id="ARBA00022723"/>
    </source>
</evidence>
<feature type="transmembrane region" description="Helical" evidence="13">
    <location>
        <begin position="12"/>
        <end position="30"/>
    </location>
</feature>
<keyword evidence="16" id="KW-1185">Reference proteome</keyword>
<evidence type="ECO:0000259" key="14">
    <source>
        <dbReference type="Pfam" id="PF01292"/>
    </source>
</evidence>
<comment type="cofactor">
    <cofactor evidence="1">
        <name>heme b</name>
        <dbReference type="ChEBI" id="CHEBI:60344"/>
    </cofactor>
</comment>
<evidence type="ECO:0000256" key="11">
    <source>
        <dbReference type="ARBA" id="ARBA00023136"/>
    </source>
</evidence>
<dbReference type="InterPro" id="IPR016174">
    <property type="entry name" value="Di-haem_cyt_TM"/>
</dbReference>
<dbReference type="PANTHER" id="PTHR30529">
    <property type="entry name" value="CYTOCHROME B561"/>
    <property type="match status" value="1"/>
</dbReference>
<evidence type="ECO:0000256" key="3">
    <source>
        <dbReference type="ARBA" id="ARBA00022448"/>
    </source>
</evidence>
<evidence type="ECO:0000256" key="9">
    <source>
        <dbReference type="ARBA" id="ARBA00022989"/>
    </source>
</evidence>
<dbReference type="Gene3D" id="1.20.950.20">
    <property type="entry name" value="Transmembrane di-heme cytochromes, Chain C"/>
    <property type="match status" value="1"/>
</dbReference>
<feature type="transmembrane region" description="Helical" evidence="13">
    <location>
        <begin position="92"/>
        <end position="112"/>
    </location>
</feature>
<dbReference type="GO" id="GO:0046872">
    <property type="term" value="F:metal ion binding"/>
    <property type="evidence" value="ECO:0007669"/>
    <property type="project" value="UniProtKB-KW"/>
</dbReference>
<sequence>MSVRHDTDRYSRLSISLHWLMLLLIAAVYACMEFKGIFPRGSAGREGIQTWHFMLGLAVLALALVRIVVAVVSRTPPIVPQPPKWQSRTALLMKLALYAFMVATPVLGWLVLSAKGVSIPFFGLQLPALIGADKATASGIKEIHETLATIGYFLIGGHAAAALFHHYVVRDNTLLRMLGGHRRVEA</sequence>
<evidence type="ECO:0000256" key="2">
    <source>
        <dbReference type="ARBA" id="ARBA00004651"/>
    </source>
</evidence>
<dbReference type="STRING" id="1842727.RD110_13940"/>
<dbReference type="PROSITE" id="PS51257">
    <property type="entry name" value="PROKAR_LIPOPROTEIN"/>
    <property type="match status" value="1"/>
</dbReference>
<dbReference type="PANTHER" id="PTHR30529:SF3">
    <property type="entry name" value="CYTOCHROME B561 HOMOLOG 1"/>
    <property type="match status" value="1"/>
</dbReference>
<keyword evidence="11 13" id="KW-0472">Membrane</keyword>
<dbReference type="InterPro" id="IPR011577">
    <property type="entry name" value="Cyt_b561_bac/Ni-Hgenase"/>
</dbReference>
<accession>A0A1P8JWL9</accession>
<dbReference type="InterPro" id="IPR052168">
    <property type="entry name" value="Cytochrome_b561_oxidase"/>
</dbReference>
<dbReference type="GO" id="GO:0022904">
    <property type="term" value="P:respiratory electron transport chain"/>
    <property type="evidence" value="ECO:0007669"/>
    <property type="project" value="InterPro"/>
</dbReference>
<evidence type="ECO:0000256" key="8">
    <source>
        <dbReference type="ARBA" id="ARBA00022982"/>
    </source>
</evidence>
<keyword evidence="5" id="KW-0349">Heme</keyword>
<comment type="subcellular location">
    <subcellularLocation>
        <location evidence="2">Cell membrane</location>
        <topology evidence="2">Multi-pass membrane protein</topology>
    </subcellularLocation>
</comment>
<evidence type="ECO:0000313" key="16">
    <source>
        <dbReference type="Proteomes" id="UP000186609"/>
    </source>
</evidence>
<dbReference type="GO" id="GO:0020037">
    <property type="term" value="F:heme binding"/>
    <property type="evidence" value="ECO:0007669"/>
    <property type="project" value="TreeGrafter"/>
</dbReference>
<evidence type="ECO:0000256" key="5">
    <source>
        <dbReference type="ARBA" id="ARBA00022617"/>
    </source>
</evidence>
<keyword evidence="3" id="KW-0813">Transport</keyword>
<comment type="similarity">
    <text evidence="12">Belongs to the cytochrome b561 family.</text>
</comment>
<keyword evidence="6 13" id="KW-0812">Transmembrane</keyword>
<dbReference type="OrthoDB" id="8536275at2"/>
<dbReference type="KEGG" id="rhy:RD110_13940"/>
<organism evidence="15 16">
    <name type="scientific">Rhodoferax koreensis</name>
    <dbReference type="NCBI Taxonomy" id="1842727"/>
    <lineage>
        <taxon>Bacteria</taxon>
        <taxon>Pseudomonadati</taxon>
        <taxon>Pseudomonadota</taxon>
        <taxon>Betaproteobacteria</taxon>
        <taxon>Burkholderiales</taxon>
        <taxon>Comamonadaceae</taxon>
        <taxon>Rhodoferax</taxon>
    </lineage>
</organism>
<gene>
    <name evidence="15" type="ORF">RD110_13940</name>
</gene>
<reference evidence="15 16" key="1">
    <citation type="submission" date="2017-01" db="EMBL/GenBank/DDBJ databases">
        <authorList>
            <person name="Mah S.A."/>
            <person name="Swanson W.J."/>
            <person name="Moy G.W."/>
            <person name="Vacquier V.D."/>
        </authorList>
    </citation>
    <scope>NUCLEOTIDE SEQUENCE [LARGE SCALE GENOMIC DNA]</scope>
    <source>
        <strain evidence="15 16">DCY110</strain>
    </source>
</reference>
<evidence type="ECO:0000256" key="1">
    <source>
        <dbReference type="ARBA" id="ARBA00001970"/>
    </source>
</evidence>
<evidence type="ECO:0000256" key="6">
    <source>
        <dbReference type="ARBA" id="ARBA00022692"/>
    </source>
</evidence>
<feature type="transmembrane region" description="Helical" evidence="13">
    <location>
        <begin position="150"/>
        <end position="169"/>
    </location>
</feature>
<evidence type="ECO:0000256" key="12">
    <source>
        <dbReference type="ARBA" id="ARBA00037975"/>
    </source>
</evidence>
<dbReference type="AlphaFoldDB" id="A0A1P8JWL9"/>
<name>A0A1P8JWL9_9BURK</name>
<dbReference type="RefSeq" id="WP_076200039.1">
    <property type="nucleotide sequence ID" value="NZ_CP019236.1"/>
</dbReference>
<keyword evidence="7" id="KW-0479">Metal-binding</keyword>
<keyword evidence="9 13" id="KW-1133">Transmembrane helix</keyword>
<feature type="transmembrane region" description="Helical" evidence="13">
    <location>
        <begin position="50"/>
        <end position="72"/>
    </location>
</feature>
<dbReference type="EMBL" id="CP019236">
    <property type="protein sequence ID" value="APW38160.1"/>
    <property type="molecule type" value="Genomic_DNA"/>
</dbReference>
<feature type="domain" description="Cytochrome b561 bacterial/Ni-hydrogenase" evidence="14">
    <location>
        <begin position="9"/>
        <end position="180"/>
    </location>
</feature>
<protein>
    <submittedName>
        <fullName evidence="15">Cytochrome B</fullName>
    </submittedName>
</protein>
<keyword evidence="4" id="KW-1003">Cell membrane</keyword>
<evidence type="ECO:0000256" key="13">
    <source>
        <dbReference type="SAM" id="Phobius"/>
    </source>
</evidence>